<name>A0A540UUT5_STRSU</name>
<reference evidence="2 3" key="1">
    <citation type="submission" date="2019-06" db="EMBL/GenBank/DDBJ databases">
        <title>Comprehensive assessment of Oxford Nanopore MinION sequencing for bacterial characterization and routine diagnosis.</title>
        <authorList>
            <person name="Tan S."/>
            <person name="Dvorak C.M.T."/>
            <person name="Gebhart C."/>
            <person name="Estrada A."/>
            <person name="Marthaler D.G."/>
            <person name="Murtaugh M.P."/>
        </authorList>
    </citation>
    <scope>NUCLEOTIDE SEQUENCE [LARGE SCALE GENOMIC DNA]</scope>
    <source>
        <strain evidence="2 3">2017UMN1435.21</strain>
    </source>
</reference>
<protein>
    <recommendedName>
        <fullName evidence="4">Phage protein</fullName>
    </recommendedName>
</protein>
<dbReference type="RefSeq" id="WP_044768128.1">
    <property type="nucleotide sequence ID" value="NZ_JAFHCZ010000006.1"/>
</dbReference>
<evidence type="ECO:0008006" key="4">
    <source>
        <dbReference type="Google" id="ProtNLM"/>
    </source>
</evidence>
<evidence type="ECO:0000313" key="3">
    <source>
        <dbReference type="Proteomes" id="UP000315224"/>
    </source>
</evidence>
<feature type="transmembrane region" description="Helical" evidence="1">
    <location>
        <begin position="12"/>
        <end position="34"/>
    </location>
</feature>
<keyword evidence="1" id="KW-0812">Transmembrane</keyword>
<evidence type="ECO:0000256" key="1">
    <source>
        <dbReference type="SAM" id="Phobius"/>
    </source>
</evidence>
<proteinExistence type="predicted"/>
<gene>
    <name evidence="2" type="ORF">FH692_07300</name>
</gene>
<keyword evidence="1" id="KW-0472">Membrane</keyword>
<dbReference type="AlphaFoldDB" id="A0A540UUT5"/>
<dbReference type="EMBL" id="VIEK01000010">
    <property type="protein sequence ID" value="TQE88245.1"/>
    <property type="molecule type" value="Genomic_DNA"/>
</dbReference>
<evidence type="ECO:0000313" key="2">
    <source>
        <dbReference type="EMBL" id="TQE88245.1"/>
    </source>
</evidence>
<dbReference type="Proteomes" id="UP000315224">
    <property type="component" value="Unassembled WGS sequence"/>
</dbReference>
<organism evidence="2 3">
    <name type="scientific">Streptococcus suis</name>
    <dbReference type="NCBI Taxonomy" id="1307"/>
    <lineage>
        <taxon>Bacteria</taxon>
        <taxon>Bacillati</taxon>
        <taxon>Bacillota</taxon>
        <taxon>Bacilli</taxon>
        <taxon>Lactobacillales</taxon>
        <taxon>Streptococcaceae</taxon>
        <taxon>Streptococcus</taxon>
    </lineage>
</organism>
<accession>A0A540UUT5</accession>
<comment type="caution">
    <text evidence="2">The sequence shown here is derived from an EMBL/GenBank/DDBJ whole genome shotgun (WGS) entry which is preliminary data.</text>
</comment>
<keyword evidence="1" id="KW-1133">Transmembrane helix</keyword>
<sequence length="151" mass="17298">MPPWLKDSAVLVALITVSGGVVGTLISTISNFFIGKRDNEVKQGQKEIIQSLDVLKNDNIKIKADLASNAEELDKLKKNSKDITRYRLYHDMTKDILNGYTTLENKREIAKLFDSYKMLDGNGEIEMMYKEEFIDLPLRKEKKDEIDKQAI</sequence>